<dbReference type="InterPro" id="IPR015919">
    <property type="entry name" value="Cadherin-like_sf"/>
</dbReference>
<evidence type="ECO:0000256" key="3">
    <source>
        <dbReference type="ARBA" id="ARBA00022837"/>
    </source>
</evidence>
<evidence type="ECO:0000256" key="8">
    <source>
        <dbReference type="SAM" id="SignalP"/>
    </source>
</evidence>
<dbReference type="GO" id="GO:0008013">
    <property type="term" value="F:beta-catenin binding"/>
    <property type="evidence" value="ECO:0007669"/>
    <property type="project" value="TreeGrafter"/>
</dbReference>
<dbReference type="CDD" id="cd00110">
    <property type="entry name" value="LamG"/>
    <property type="match status" value="1"/>
</dbReference>
<feature type="domain" description="Cadherin" evidence="10">
    <location>
        <begin position="433"/>
        <end position="525"/>
    </location>
</feature>
<keyword evidence="4 7" id="KW-0472">Membrane</keyword>
<dbReference type="GO" id="GO:0016342">
    <property type="term" value="C:catenin complex"/>
    <property type="evidence" value="ECO:0007669"/>
    <property type="project" value="TreeGrafter"/>
</dbReference>
<dbReference type="CDD" id="cd11304">
    <property type="entry name" value="Cadherin_repeat"/>
    <property type="match status" value="6"/>
</dbReference>
<dbReference type="GO" id="GO:0007156">
    <property type="term" value="P:homophilic cell adhesion via plasma membrane adhesion molecules"/>
    <property type="evidence" value="ECO:0007669"/>
    <property type="project" value="InterPro"/>
</dbReference>
<dbReference type="InterPro" id="IPR002126">
    <property type="entry name" value="Cadherin-like_dom"/>
</dbReference>
<dbReference type="EMBL" id="CAJOBH010002815">
    <property type="protein sequence ID" value="CAF3924775.1"/>
    <property type="molecule type" value="Genomic_DNA"/>
</dbReference>
<evidence type="ECO:0000256" key="5">
    <source>
        <dbReference type="PROSITE-ProRule" id="PRU00043"/>
    </source>
</evidence>
<keyword evidence="3 5" id="KW-0106">Calcium</keyword>
<feature type="transmembrane region" description="Helical" evidence="7">
    <location>
        <begin position="1565"/>
        <end position="1587"/>
    </location>
</feature>
<feature type="domain" description="Cadherin" evidence="10">
    <location>
        <begin position="648"/>
        <end position="717"/>
    </location>
</feature>
<comment type="caution">
    <text evidence="11">The sequence shown here is derived from an EMBL/GenBank/DDBJ whole genome shotgun (WGS) entry which is preliminary data.</text>
</comment>
<feature type="domain" description="Cadherin" evidence="10">
    <location>
        <begin position="721"/>
        <end position="834"/>
    </location>
</feature>
<dbReference type="PROSITE" id="PS50025">
    <property type="entry name" value="LAM_G_DOMAIN"/>
    <property type="match status" value="1"/>
</dbReference>
<protein>
    <submittedName>
        <fullName evidence="11">Uncharacterized protein</fullName>
    </submittedName>
</protein>
<keyword evidence="6" id="KW-1015">Disulfide bond</keyword>
<accession>A0A8S2LYS6</accession>
<dbReference type="SUPFAM" id="SSF49313">
    <property type="entry name" value="Cadherin-like"/>
    <property type="match status" value="6"/>
</dbReference>
<evidence type="ECO:0000256" key="6">
    <source>
        <dbReference type="PROSITE-ProRule" id="PRU00122"/>
    </source>
</evidence>
<dbReference type="InterPro" id="IPR039808">
    <property type="entry name" value="Cadherin"/>
</dbReference>
<keyword evidence="2" id="KW-0677">Repeat</keyword>
<evidence type="ECO:0000259" key="9">
    <source>
        <dbReference type="PROSITE" id="PS50025"/>
    </source>
</evidence>
<evidence type="ECO:0000256" key="4">
    <source>
        <dbReference type="ARBA" id="ARBA00023136"/>
    </source>
</evidence>
<gene>
    <name evidence="11" type="ORF">BYL167_LOCUS9683</name>
</gene>
<dbReference type="Pfam" id="PF00054">
    <property type="entry name" value="Laminin_G_1"/>
    <property type="match status" value="1"/>
</dbReference>
<dbReference type="Gene3D" id="2.60.40.60">
    <property type="entry name" value="Cadherins"/>
    <property type="match status" value="6"/>
</dbReference>
<dbReference type="Proteomes" id="UP000681967">
    <property type="component" value="Unassembled WGS sequence"/>
</dbReference>
<evidence type="ECO:0000256" key="1">
    <source>
        <dbReference type="ARBA" id="ARBA00004370"/>
    </source>
</evidence>
<dbReference type="Gene3D" id="2.60.120.200">
    <property type="match status" value="1"/>
</dbReference>
<feature type="domain" description="Cadherin" evidence="10">
    <location>
        <begin position="839"/>
        <end position="952"/>
    </location>
</feature>
<dbReference type="Pfam" id="PF00028">
    <property type="entry name" value="Cadherin"/>
    <property type="match status" value="1"/>
</dbReference>
<keyword evidence="8" id="KW-0732">Signal</keyword>
<feature type="disulfide bond" evidence="6">
    <location>
        <begin position="1515"/>
        <end position="1542"/>
    </location>
</feature>
<feature type="domain" description="Cadherin" evidence="10">
    <location>
        <begin position="296"/>
        <end position="411"/>
    </location>
</feature>
<dbReference type="PROSITE" id="PS00232">
    <property type="entry name" value="CADHERIN_1"/>
    <property type="match status" value="1"/>
</dbReference>
<keyword evidence="7" id="KW-1133">Transmembrane helix</keyword>
<evidence type="ECO:0000259" key="10">
    <source>
        <dbReference type="PROSITE" id="PS50268"/>
    </source>
</evidence>
<dbReference type="SMART" id="SM00112">
    <property type="entry name" value="CA"/>
    <property type="match status" value="6"/>
</dbReference>
<dbReference type="InterPro" id="IPR001791">
    <property type="entry name" value="Laminin_G"/>
</dbReference>
<dbReference type="GO" id="GO:0045296">
    <property type="term" value="F:cadherin binding"/>
    <property type="evidence" value="ECO:0007669"/>
    <property type="project" value="TreeGrafter"/>
</dbReference>
<feature type="domain" description="Laminin G" evidence="9">
    <location>
        <begin position="1361"/>
        <end position="1542"/>
    </location>
</feature>
<sequence>MIQSDVQHRYLLIHCLFLFLLINLSSTQVCQTDIPDFFYNVSFAGPLFDQTTYTSLPTYLSVGSPIGTTVFTFNVQPQTTYTRPSFVSTSVSGRALNLVGGIITVASSNPSFIVTTLSNGSYALVTNTTPLNYFSPNHRYLFNLIGTQSYSNRPPVSSTAVVQINLQNANVNAPIFQPANQTFSISETAKIGTIFGTVYATDADNDGIIYSMSSSQFSIDSSTGVLQLQQTFQSSPNAQYSVVVTASDDGSSCLPSQAACPLFSTSTTITILVTAVNKRSPQFLNQICGSTVSFYESNPVDANITTITVFDDDRGENGQITISFPSEQSRTTVSGLRNTAYSQFYIQQLLQTSTTRTAILRANISFDYDAPGAVRVWYLFLLATDNGTPQRQSFCSLRINLLDLNDNPPVFIMTAWNYTIYRSAFGNSNSARFLRIIASDADSGSSGLINYYIGTVNVPYFTINQTTGTIILRSNVPGVYSLDVTQFPITFQVYAQDRGSPPRISATNATVIMYYNNGNDPPPARWSDARYEELNFPIREKYYEVNRNAPVSNIAYGFNGTIFYQLTSPTSSIMTVSSPFPNTIIPFSDLPVGRNGLTFNSGIVVTSGLHAEVQIVYLIYIRVLVNPPLIGSTTITLVDENDQIPTFDIRSIVLSVVENESGNRVIAQIQAFDRDVDYPNNFVQYRLNSQLSDAEVLPVFFVAANGTIWTNTTFDREIFVNSSSITLAINETVTNGTGVLNLTITDTDFDTILDFGILSGNTKNVFSFNLLSDNLADTTRTQYSGTGQLSVVGPLSYDATPNYTLVLFAFDTQNLATITVTVILLQQNTQPPVFILKPGFSAYEYQVTELTASSSLNEPTIRAVDYDPLPASIVYNIITNNNNLNLNSLYLIQSNNEATIGISASGLLRDLPFGYNIYNFSIQATDQGGAGLSSYAPVTIQVIDINNNGPIPTNAPWILTEGVLNPSTSIVFTDYDDPTQNNTVPFIVQIVSPTTFTLVGPTLNYNGTYQLMYNGILNRTSTKNLTVTFNGTDVKGFSAVTTISVIVGDVLNSYPISNGFKTIRVVYINDYINSLKNIPLGSVYVNDLDDWFRSTGRTYSVRSVSNGQLFSAAQGVLSTPDALYPGSYTILVDVTKPIAASTATSTIDLQVTSVDSEYVRQAATIRIQGEDPDTLIDPSLGNRLNTLRTALETILLVAPNSITILAIRRVFQYRSPYYPPLPLATAKQQALTDVIFYVPSMNKNDIENTLNANLGLFASSYGITAHASGPNPCSGYVCPTGTVCRPTRAIQSSPYSIDTNQTSFVGVNVVDSADCVNSTYATVYTNTQVGCSTYTFNNLTYCPCTSLQSLAPLGPYCQVLGRSFNQNGGAYAVYDGTTFSNRAPTRFSFDFAVQPPLADGLILLYGRNATPVNDFFWTAVEIYQSKLRFQFRDTMLSPSDITLNASTWYHVEYQYVDSTILVSINDCKYSTSVNDTLNTYDISTVQLYLGGLPVTGSLVSGLYPSLTQVNTFSGCIRNVLSNGYYLDMNSPLLSSNSNAGQCSCSLTNSCVLSSLKRDSAIIIPWYTWLILALVLLLLSTIIALGLLTCIRKRQQLKALAGLYPDDTRDNIIDY</sequence>
<dbReference type="SUPFAM" id="SSF49899">
    <property type="entry name" value="Concanavalin A-like lectins/glucanases"/>
    <property type="match status" value="1"/>
</dbReference>
<keyword evidence="7" id="KW-0812">Transmembrane</keyword>
<evidence type="ECO:0000313" key="12">
    <source>
        <dbReference type="Proteomes" id="UP000681967"/>
    </source>
</evidence>
<reference evidence="11" key="1">
    <citation type="submission" date="2021-02" db="EMBL/GenBank/DDBJ databases">
        <authorList>
            <person name="Nowell W R."/>
        </authorList>
    </citation>
    <scope>NUCLEOTIDE SEQUENCE</scope>
</reference>
<feature type="chain" id="PRO_5035815272" evidence="8">
    <location>
        <begin position="28"/>
        <end position="1614"/>
    </location>
</feature>
<evidence type="ECO:0000313" key="11">
    <source>
        <dbReference type="EMBL" id="CAF3924775.1"/>
    </source>
</evidence>
<dbReference type="InterPro" id="IPR013320">
    <property type="entry name" value="ConA-like_dom_sf"/>
</dbReference>
<dbReference type="PROSITE" id="PS50268">
    <property type="entry name" value="CADHERIN_2"/>
    <property type="match status" value="7"/>
</dbReference>
<feature type="signal peptide" evidence="8">
    <location>
        <begin position="1"/>
        <end position="27"/>
    </location>
</feature>
<proteinExistence type="predicted"/>
<feature type="non-terminal residue" evidence="11">
    <location>
        <position position="1"/>
    </location>
</feature>
<feature type="non-terminal residue" evidence="11">
    <location>
        <position position="1614"/>
    </location>
</feature>
<organism evidence="11 12">
    <name type="scientific">Rotaria magnacalcarata</name>
    <dbReference type="NCBI Taxonomy" id="392030"/>
    <lineage>
        <taxon>Eukaryota</taxon>
        <taxon>Metazoa</taxon>
        <taxon>Spiralia</taxon>
        <taxon>Gnathifera</taxon>
        <taxon>Rotifera</taxon>
        <taxon>Eurotatoria</taxon>
        <taxon>Bdelloidea</taxon>
        <taxon>Philodinida</taxon>
        <taxon>Philodinidae</taxon>
        <taxon>Rotaria</taxon>
    </lineage>
</organism>
<dbReference type="PANTHER" id="PTHR24027:SF442">
    <property type="entry name" value="PROTOCADHERIN-15 ISOFORM X1"/>
    <property type="match status" value="1"/>
</dbReference>
<feature type="domain" description="Cadherin" evidence="10">
    <location>
        <begin position="177"/>
        <end position="283"/>
    </location>
</feature>
<dbReference type="GO" id="GO:0005509">
    <property type="term" value="F:calcium ion binding"/>
    <property type="evidence" value="ECO:0007669"/>
    <property type="project" value="UniProtKB-UniRule"/>
</dbReference>
<dbReference type="GO" id="GO:0016477">
    <property type="term" value="P:cell migration"/>
    <property type="evidence" value="ECO:0007669"/>
    <property type="project" value="TreeGrafter"/>
</dbReference>
<dbReference type="InterPro" id="IPR020894">
    <property type="entry name" value="Cadherin_CS"/>
</dbReference>
<dbReference type="SMART" id="SM00282">
    <property type="entry name" value="LamG"/>
    <property type="match status" value="1"/>
</dbReference>
<feature type="domain" description="Cadherin" evidence="10">
    <location>
        <begin position="112"/>
        <end position="176"/>
    </location>
</feature>
<dbReference type="PRINTS" id="PR00205">
    <property type="entry name" value="CADHERIN"/>
</dbReference>
<evidence type="ECO:0000256" key="2">
    <source>
        <dbReference type="ARBA" id="ARBA00022737"/>
    </source>
</evidence>
<dbReference type="PANTHER" id="PTHR24027">
    <property type="entry name" value="CADHERIN-23"/>
    <property type="match status" value="1"/>
</dbReference>
<evidence type="ECO:0000256" key="7">
    <source>
        <dbReference type="SAM" id="Phobius"/>
    </source>
</evidence>
<name>A0A8S2LYS6_9BILA</name>
<comment type="subcellular location">
    <subcellularLocation>
        <location evidence="1">Membrane</location>
    </subcellularLocation>
</comment>